<dbReference type="InterPro" id="IPR020546">
    <property type="entry name" value="ATP_synth_F1_dsu/esu_N"/>
</dbReference>
<feature type="region of interest" description="Disordered" evidence="12">
    <location>
        <begin position="101"/>
        <end position="121"/>
    </location>
</feature>
<dbReference type="GO" id="GO:0046933">
    <property type="term" value="F:proton-transporting ATP synthase activity, rotational mechanism"/>
    <property type="evidence" value="ECO:0007669"/>
    <property type="project" value="UniProtKB-UniRule"/>
</dbReference>
<evidence type="ECO:0000256" key="5">
    <source>
        <dbReference type="ARBA" id="ARBA00022781"/>
    </source>
</evidence>
<evidence type="ECO:0000256" key="4">
    <source>
        <dbReference type="ARBA" id="ARBA00022448"/>
    </source>
</evidence>
<evidence type="ECO:0000259" key="13">
    <source>
        <dbReference type="Pfam" id="PF02823"/>
    </source>
</evidence>
<comment type="caution">
    <text evidence="14">The sequence shown here is derived from an EMBL/GenBank/DDBJ whole genome shotgun (WGS) entry which is preliminary data.</text>
</comment>
<feature type="domain" description="ATP synthase F1 complex delta/epsilon subunit N-terminal" evidence="13">
    <location>
        <begin position="5"/>
        <end position="84"/>
    </location>
</feature>
<accession>A0A8J2YEV7</accession>
<dbReference type="HAMAP" id="MF_00530">
    <property type="entry name" value="ATP_synth_epsil_bac"/>
    <property type="match status" value="1"/>
</dbReference>
<dbReference type="CDD" id="cd12152">
    <property type="entry name" value="F1-ATPase_delta"/>
    <property type="match status" value="1"/>
</dbReference>
<evidence type="ECO:0000256" key="12">
    <source>
        <dbReference type="SAM" id="MobiDB-lite"/>
    </source>
</evidence>
<organism evidence="14 15">
    <name type="scientific">Agaricicola taiwanensis</name>
    <dbReference type="NCBI Taxonomy" id="591372"/>
    <lineage>
        <taxon>Bacteria</taxon>
        <taxon>Pseudomonadati</taxon>
        <taxon>Pseudomonadota</taxon>
        <taxon>Alphaproteobacteria</taxon>
        <taxon>Rhodobacterales</taxon>
        <taxon>Paracoccaceae</taxon>
        <taxon>Agaricicola</taxon>
    </lineage>
</organism>
<reference evidence="14" key="2">
    <citation type="submission" date="2020-09" db="EMBL/GenBank/DDBJ databases">
        <authorList>
            <person name="Sun Q."/>
            <person name="Sedlacek I."/>
        </authorList>
    </citation>
    <scope>NUCLEOTIDE SEQUENCE</scope>
    <source>
        <strain evidence="14">CCM 7684</strain>
    </source>
</reference>
<dbReference type="SUPFAM" id="SSF51344">
    <property type="entry name" value="Epsilon subunit of F1F0-ATP synthase N-terminal domain"/>
    <property type="match status" value="1"/>
</dbReference>
<dbReference type="Pfam" id="PF02823">
    <property type="entry name" value="ATP-synt_DE_N"/>
    <property type="match status" value="1"/>
</dbReference>
<dbReference type="GO" id="GO:0012505">
    <property type="term" value="C:endomembrane system"/>
    <property type="evidence" value="ECO:0007669"/>
    <property type="project" value="UniProtKB-SubCell"/>
</dbReference>
<evidence type="ECO:0000256" key="9">
    <source>
        <dbReference type="ARBA" id="ARBA00023310"/>
    </source>
</evidence>
<evidence type="ECO:0000256" key="11">
    <source>
        <dbReference type="RuleBase" id="RU003656"/>
    </source>
</evidence>
<sequence length="140" mass="15105">MVAFPFDLVSPERLLISDQVEGVIAPGSEGEFMILAGHAPFISTLKPGIVTVEGGTAPQRRFFVRGGFAEVTPEKGLTILAEEAIPFEELDAARIAQEIKNAEEDVADASTEETRRKAEERLNRMREIQSALGGTVAAAH</sequence>
<dbReference type="NCBIfam" id="TIGR01216">
    <property type="entry name" value="ATP_synt_epsi"/>
    <property type="match status" value="1"/>
</dbReference>
<feature type="compositionally biased region" description="Basic and acidic residues" evidence="12">
    <location>
        <begin position="112"/>
        <end position="121"/>
    </location>
</feature>
<evidence type="ECO:0000256" key="8">
    <source>
        <dbReference type="ARBA" id="ARBA00023196"/>
    </source>
</evidence>
<evidence type="ECO:0000256" key="10">
    <source>
        <dbReference type="HAMAP-Rule" id="MF_00530"/>
    </source>
</evidence>
<comment type="function">
    <text evidence="1 10">Produces ATP from ADP in the presence of a proton gradient across the membrane.</text>
</comment>
<evidence type="ECO:0000313" key="15">
    <source>
        <dbReference type="Proteomes" id="UP000602745"/>
    </source>
</evidence>
<reference evidence="14" key="1">
    <citation type="journal article" date="2014" name="Int. J. Syst. Evol. Microbiol.">
        <title>Complete genome sequence of Corynebacterium casei LMG S-19264T (=DSM 44701T), isolated from a smear-ripened cheese.</title>
        <authorList>
            <consortium name="US DOE Joint Genome Institute (JGI-PGF)"/>
            <person name="Walter F."/>
            <person name="Albersmeier A."/>
            <person name="Kalinowski J."/>
            <person name="Ruckert C."/>
        </authorList>
    </citation>
    <scope>NUCLEOTIDE SEQUENCE</scope>
    <source>
        <strain evidence="14">CCM 7684</strain>
    </source>
</reference>
<evidence type="ECO:0000313" key="14">
    <source>
        <dbReference type="EMBL" id="GGE26987.1"/>
    </source>
</evidence>
<proteinExistence type="inferred from homology"/>
<keyword evidence="5 10" id="KW-0375">Hydrogen ion transport</keyword>
<dbReference type="Gene3D" id="2.60.15.10">
    <property type="entry name" value="F0F1 ATP synthase delta/epsilon subunit, N-terminal"/>
    <property type="match status" value="1"/>
</dbReference>
<dbReference type="PANTHER" id="PTHR13822:SF10">
    <property type="entry name" value="ATP SYNTHASE EPSILON CHAIN, CHLOROPLASTIC"/>
    <property type="match status" value="1"/>
</dbReference>
<dbReference type="NCBIfam" id="NF001851">
    <property type="entry name" value="PRK00571.2-4"/>
    <property type="match status" value="1"/>
</dbReference>
<dbReference type="AlphaFoldDB" id="A0A8J2YEV7"/>
<keyword evidence="9 10" id="KW-0066">ATP synthesis</keyword>
<dbReference type="RefSeq" id="WP_188407648.1">
    <property type="nucleotide sequence ID" value="NZ_BMCP01000001.1"/>
</dbReference>
<comment type="subunit">
    <text evidence="10 11">F-type ATPases have 2 components, CF(1) - the catalytic core - and CF(0) - the membrane proton channel. CF(1) has five subunits: alpha(3), beta(3), gamma(1), delta(1), epsilon(1). CF(0) has three main subunits: a, b and c.</text>
</comment>
<gene>
    <name evidence="10 14" type="primary">atpC</name>
    <name evidence="14" type="ORF">GCM10007276_00160</name>
</gene>
<comment type="similarity">
    <text evidence="3 10 11">Belongs to the ATPase epsilon chain family.</text>
</comment>
<dbReference type="GO" id="GO:0045259">
    <property type="term" value="C:proton-transporting ATP synthase complex"/>
    <property type="evidence" value="ECO:0007669"/>
    <property type="project" value="UniProtKB-KW"/>
</dbReference>
<dbReference type="InterPro" id="IPR001469">
    <property type="entry name" value="ATP_synth_F1_dsu/esu"/>
</dbReference>
<dbReference type="GO" id="GO:0005886">
    <property type="term" value="C:plasma membrane"/>
    <property type="evidence" value="ECO:0007669"/>
    <property type="project" value="UniProtKB-SubCell"/>
</dbReference>
<keyword evidence="6 10" id="KW-0406">Ion transport</keyword>
<keyword evidence="4 10" id="KW-0813">Transport</keyword>
<evidence type="ECO:0000256" key="6">
    <source>
        <dbReference type="ARBA" id="ARBA00023065"/>
    </source>
</evidence>
<dbReference type="EMBL" id="BMCP01000001">
    <property type="protein sequence ID" value="GGE26987.1"/>
    <property type="molecule type" value="Genomic_DNA"/>
</dbReference>
<dbReference type="Proteomes" id="UP000602745">
    <property type="component" value="Unassembled WGS sequence"/>
</dbReference>
<protein>
    <recommendedName>
        <fullName evidence="10">ATP synthase epsilon chain</fullName>
    </recommendedName>
    <alternativeName>
        <fullName evidence="10">ATP synthase F1 sector epsilon subunit</fullName>
    </alternativeName>
    <alternativeName>
        <fullName evidence="10">F-ATPase epsilon subunit</fullName>
    </alternativeName>
</protein>
<dbReference type="GO" id="GO:0005524">
    <property type="term" value="F:ATP binding"/>
    <property type="evidence" value="ECO:0007669"/>
    <property type="project" value="UniProtKB-UniRule"/>
</dbReference>
<keyword evidence="15" id="KW-1185">Reference proteome</keyword>
<dbReference type="InterPro" id="IPR036771">
    <property type="entry name" value="ATPsynth_dsu/esu_N"/>
</dbReference>
<evidence type="ECO:0000256" key="7">
    <source>
        <dbReference type="ARBA" id="ARBA00023136"/>
    </source>
</evidence>
<comment type="subcellular location">
    <subcellularLocation>
        <location evidence="10">Cell membrane</location>
        <topology evidence="10">Peripheral membrane protein</topology>
    </subcellularLocation>
    <subcellularLocation>
        <location evidence="2">Endomembrane system</location>
        <topology evidence="2">Peripheral membrane protein</topology>
    </subcellularLocation>
</comment>
<evidence type="ECO:0000256" key="2">
    <source>
        <dbReference type="ARBA" id="ARBA00004184"/>
    </source>
</evidence>
<keyword evidence="7 10" id="KW-0472">Membrane</keyword>
<keyword evidence="8 10" id="KW-0139">CF(1)</keyword>
<evidence type="ECO:0000256" key="3">
    <source>
        <dbReference type="ARBA" id="ARBA00005712"/>
    </source>
</evidence>
<name>A0A8J2YEV7_9RHOB</name>
<keyword evidence="10" id="KW-1003">Cell membrane</keyword>
<evidence type="ECO:0000256" key="1">
    <source>
        <dbReference type="ARBA" id="ARBA00003543"/>
    </source>
</evidence>
<dbReference type="PANTHER" id="PTHR13822">
    <property type="entry name" value="ATP SYNTHASE DELTA/EPSILON CHAIN"/>
    <property type="match status" value="1"/>
</dbReference>